<dbReference type="InterPro" id="IPR012677">
    <property type="entry name" value="Nucleotide-bd_a/b_plait_sf"/>
</dbReference>
<dbReference type="OrthoDB" id="275582at2759"/>
<proteinExistence type="inferred from homology"/>
<evidence type="ECO:0000256" key="5">
    <source>
        <dbReference type="SAM" id="MobiDB-lite"/>
    </source>
</evidence>
<dbReference type="GO" id="GO:0032543">
    <property type="term" value="P:mitochondrial translation"/>
    <property type="evidence" value="ECO:0007669"/>
    <property type="project" value="TreeGrafter"/>
</dbReference>
<gene>
    <name evidence="6" type="primary">MRP20</name>
    <name evidence="6" type="ORF">N0V93_007440</name>
</gene>
<dbReference type="PANTHER" id="PTHR12059:SF5">
    <property type="entry name" value="LARGE RIBOSOMAL SUBUNIT PROTEIN UL23M"/>
    <property type="match status" value="1"/>
</dbReference>
<keyword evidence="7" id="KW-1185">Reference proteome</keyword>
<protein>
    <recommendedName>
        <fullName evidence="4">Large ribosomal subunit protein uL23m</fullName>
    </recommendedName>
</protein>
<evidence type="ECO:0000313" key="6">
    <source>
        <dbReference type="EMBL" id="KAJ4389967.1"/>
    </source>
</evidence>
<dbReference type="Gene3D" id="3.30.70.330">
    <property type="match status" value="1"/>
</dbReference>
<sequence length="267" mass="29701">MAARAASEAVSTAAERVAVSKSPPFRRGGKKLYLPNHVVSFLRPKPGQSPTTATFEVPLTFNKFDLRDYLYHLYNVEVTSVRSFINQKMPAQRTIPGKFGGQWYRPRAQKLMIVDLVKPFVWPERPAEEDMTPWDHKLFVAVEEGHSKEVAQAEAMGSWGPQKMRTDQPATRERKELRKMATQLLSGKQQWTPGPRGYVEVETNYSGHTTSGEDGGSSAAVGLSDKVETAQTETAQAVEAKVDAVSKRAEEQAKKPVAENFSHGQKI</sequence>
<name>A0A9W8YQ25_9PEZI</name>
<comment type="similarity">
    <text evidence="1">Belongs to the universal ribosomal protein uL23 family.</text>
</comment>
<reference evidence="6" key="1">
    <citation type="submission" date="2022-10" db="EMBL/GenBank/DDBJ databases">
        <title>Tapping the CABI collections for fungal endophytes: first genome assemblies for Collariella, Neodidymelliopsis, Ascochyta clinopodiicola, Didymella pomorum, Didymosphaeria variabile, Neocosmospora piperis and Neocucurbitaria cava.</title>
        <authorList>
            <person name="Hill R."/>
        </authorList>
    </citation>
    <scope>NUCLEOTIDE SEQUENCE</scope>
    <source>
        <strain evidence="6">IMI 355082</strain>
    </source>
</reference>
<evidence type="ECO:0000313" key="7">
    <source>
        <dbReference type="Proteomes" id="UP001140453"/>
    </source>
</evidence>
<dbReference type="InterPro" id="IPR013025">
    <property type="entry name" value="Ribosomal_uL23-like"/>
</dbReference>
<comment type="caution">
    <text evidence="6">The sequence shown here is derived from an EMBL/GenBank/DDBJ whole genome shotgun (WGS) entry which is preliminary data.</text>
</comment>
<organism evidence="6 7">
    <name type="scientific">Gnomoniopsis smithogilvyi</name>
    <dbReference type="NCBI Taxonomy" id="1191159"/>
    <lineage>
        <taxon>Eukaryota</taxon>
        <taxon>Fungi</taxon>
        <taxon>Dikarya</taxon>
        <taxon>Ascomycota</taxon>
        <taxon>Pezizomycotina</taxon>
        <taxon>Sordariomycetes</taxon>
        <taxon>Sordariomycetidae</taxon>
        <taxon>Diaporthales</taxon>
        <taxon>Gnomoniaceae</taxon>
        <taxon>Gnomoniopsis</taxon>
    </lineage>
</organism>
<dbReference type="GO" id="GO:0003735">
    <property type="term" value="F:structural constituent of ribosome"/>
    <property type="evidence" value="ECO:0007669"/>
    <property type="project" value="InterPro"/>
</dbReference>
<evidence type="ECO:0000256" key="4">
    <source>
        <dbReference type="ARBA" id="ARBA00039977"/>
    </source>
</evidence>
<dbReference type="AlphaFoldDB" id="A0A9W8YQ25"/>
<dbReference type="PANTHER" id="PTHR12059">
    <property type="entry name" value="RIBOSOMAL PROTEIN L23-RELATED"/>
    <property type="match status" value="1"/>
</dbReference>
<keyword evidence="2 6" id="KW-0689">Ribosomal protein</keyword>
<dbReference type="EMBL" id="JAPEVB010000004">
    <property type="protein sequence ID" value="KAJ4389967.1"/>
    <property type="molecule type" value="Genomic_DNA"/>
</dbReference>
<feature type="region of interest" description="Disordered" evidence="5">
    <location>
        <begin position="248"/>
        <end position="267"/>
    </location>
</feature>
<evidence type="ECO:0000256" key="3">
    <source>
        <dbReference type="ARBA" id="ARBA00023274"/>
    </source>
</evidence>
<dbReference type="Pfam" id="PF00276">
    <property type="entry name" value="Ribosomal_L23"/>
    <property type="match status" value="1"/>
</dbReference>
<evidence type="ECO:0000256" key="2">
    <source>
        <dbReference type="ARBA" id="ARBA00022980"/>
    </source>
</evidence>
<dbReference type="Proteomes" id="UP001140453">
    <property type="component" value="Unassembled WGS sequence"/>
</dbReference>
<accession>A0A9W8YQ25</accession>
<dbReference type="GO" id="GO:0005762">
    <property type="term" value="C:mitochondrial large ribosomal subunit"/>
    <property type="evidence" value="ECO:0007669"/>
    <property type="project" value="TreeGrafter"/>
</dbReference>
<dbReference type="SUPFAM" id="SSF54189">
    <property type="entry name" value="Ribosomal proteins S24e, L23 and L15e"/>
    <property type="match status" value="1"/>
</dbReference>
<keyword evidence="3" id="KW-0687">Ribonucleoprotein</keyword>
<evidence type="ECO:0000256" key="1">
    <source>
        <dbReference type="ARBA" id="ARBA00006700"/>
    </source>
</evidence>
<dbReference type="InterPro" id="IPR012678">
    <property type="entry name" value="Ribosomal_uL23/eL15/eS24_sf"/>
</dbReference>
<feature type="compositionally biased region" description="Basic and acidic residues" evidence="5">
    <location>
        <begin position="248"/>
        <end position="257"/>
    </location>
</feature>